<dbReference type="PANTHER" id="PTHR20953">
    <property type="entry name" value="KINASE-RELATED"/>
    <property type="match status" value="1"/>
</dbReference>
<dbReference type="PANTHER" id="PTHR20953:SF3">
    <property type="entry name" value="P-LOOP CONTAINING NUCLEOSIDE TRIPHOSPHATE HYDROLASES SUPERFAMILY PROTEIN"/>
    <property type="match status" value="1"/>
</dbReference>
<dbReference type="GO" id="GO:0005524">
    <property type="term" value="F:ATP binding"/>
    <property type="evidence" value="ECO:0007669"/>
    <property type="project" value="UniProtKB-KW"/>
</dbReference>
<evidence type="ECO:0000313" key="4">
    <source>
        <dbReference type="EMBL" id="CUM90929.1"/>
    </source>
</evidence>
<dbReference type="GeneID" id="97390363"/>
<name>A0A173SMK1_EUBRA</name>
<dbReference type="Pfam" id="PF19568">
    <property type="entry name" value="Spore_III_AA"/>
    <property type="match status" value="1"/>
</dbReference>
<accession>A0A173SMK1</accession>
<dbReference type="AlphaFoldDB" id="A0A173SMK1"/>
<dbReference type="InterPro" id="IPR027417">
    <property type="entry name" value="P-loop_NTPase"/>
</dbReference>
<organism evidence="4 5">
    <name type="scientific">Eubacterium ramulus</name>
    <dbReference type="NCBI Taxonomy" id="39490"/>
    <lineage>
        <taxon>Bacteria</taxon>
        <taxon>Bacillati</taxon>
        <taxon>Bacillota</taxon>
        <taxon>Clostridia</taxon>
        <taxon>Eubacteriales</taxon>
        <taxon>Eubacteriaceae</taxon>
        <taxon>Eubacterium</taxon>
    </lineage>
</organism>
<sequence length="330" mass="37311">MAVKQAAEWSDKVEQILKLFPVHIRKVMEQAEVFQRLSQKLEEIRVRVNQPLELVTADGAYFLNNGALVRQTDRQCLSVSEEDLRQMSTLMSRYSLYAYEEEIRQGFLTVEGGHRIGVCGQVMQLNGRINRIYPILYLNIRIARERKACGALLYKQLWREQEPENTLLLSAPGNGKTTLLRDLIRLFSNGDEAHPGKRIGLVDERSEIAGCLHGIPQNDLGIRTDVLDGCPKVEGMMLLIRSMAPEILAVDEIGGREDFAAMEYAMRCGCHLLATVHAGSLEELFQKPGWDKCGQVKLFRNYVVISKENGERRYTVYDERGISIPPASSA</sequence>
<protein>
    <submittedName>
        <fullName evidence="4">Uncharacterized protein conserved in bacteria</fullName>
    </submittedName>
</protein>
<feature type="domain" description="Stage III sporulation protein AA AAA+ ATPase" evidence="3">
    <location>
        <begin position="11"/>
        <end position="323"/>
    </location>
</feature>
<dbReference type="InterPro" id="IPR014217">
    <property type="entry name" value="Spore_III_AA"/>
</dbReference>
<evidence type="ECO:0000256" key="2">
    <source>
        <dbReference type="ARBA" id="ARBA00022840"/>
    </source>
</evidence>
<evidence type="ECO:0000313" key="5">
    <source>
        <dbReference type="Proteomes" id="UP000095492"/>
    </source>
</evidence>
<dbReference type="RefSeq" id="WP_022035818.1">
    <property type="nucleotide sequence ID" value="NZ_CAXUGT010000002.1"/>
</dbReference>
<dbReference type="InterPro" id="IPR045735">
    <property type="entry name" value="Spore_III_AA_AAA+_ATPase"/>
</dbReference>
<dbReference type="STRING" id="39490.ERS852448_01034"/>
<dbReference type="SUPFAM" id="SSF52540">
    <property type="entry name" value="P-loop containing nucleoside triphosphate hydrolases"/>
    <property type="match status" value="1"/>
</dbReference>
<evidence type="ECO:0000256" key="1">
    <source>
        <dbReference type="ARBA" id="ARBA00022741"/>
    </source>
</evidence>
<keyword evidence="2" id="KW-0067">ATP-binding</keyword>
<keyword evidence="1" id="KW-0547">Nucleotide-binding</keyword>
<dbReference type="OrthoDB" id="9768243at2"/>
<proteinExistence type="predicted"/>
<dbReference type="Gene3D" id="3.40.50.300">
    <property type="entry name" value="P-loop containing nucleotide triphosphate hydrolases"/>
    <property type="match status" value="1"/>
</dbReference>
<gene>
    <name evidence="4" type="ORF">ERS852448_01034</name>
</gene>
<reference evidence="4 5" key="1">
    <citation type="submission" date="2015-09" db="EMBL/GenBank/DDBJ databases">
        <authorList>
            <consortium name="Pathogen Informatics"/>
        </authorList>
    </citation>
    <scope>NUCLEOTIDE SEQUENCE [LARGE SCALE GENOMIC DNA]</scope>
    <source>
        <strain evidence="4 5">2789STDY5608891</strain>
    </source>
</reference>
<dbReference type="NCBIfam" id="TIGR02858">
    <property type="entry name" value="spore_III_AA"/>
    <property type="match status" value="1"/>
</dbReference>
<dbReference type="Proteomes" id="UP000095492">
    <property type="component" value="Unassembled WGS sequence"/>
</dbReference>
<evidence type="ECO:0000259" key="3">
    <source>
        <dbReference type="Pfam" id="PF19568"/>
    </source>
</evidence>
<dbReference type="EMBL" id="CYYA01000005">
    <property type="protein sequence ID" value="CUM90929.1"/>
    <property type="molecule type" value="Genomic_DNA"/>
</dbReference>